<sequence length="160" mass="17529">MTNPQATTSPRTRDQRRADTLAMLSTPVRDVWVATASVADDGTAVPYLVPLSMAWIDDRVVLALEATSRTGRNLLATGTGRLSLGGTRDVVMIDADLERSVRVAEAPPEIAEGYAAQADWDPRPGGADDVYLVLRPRRIQAWREVDELPGRLLMCDGEWL</sequence>
<dbReference type="EMBL" id="BAAAPM010000008">
    <property type="protein sequence ID" value="GAA1734247.1"/>
    <property type="molecule type" value="Genomic_DNA"/>
</dbReference>
<proteinExistence type="predicted"/>
<gene>
    <name evidence="1" type="ORF">GCM10009809_31930</name>
</gene>
<evidence type="ECO:0008006" key="3">
    <source>
        <dbReference type="Google" id="ProtNLM"/>
    </source>
</evidence>
<dbReference type="Proteomes" id="UP001501138">
    <property type="component" value="Unassembled WGS sequence"/>
</dbReference>
<protein>
    <recommendedName>
        <fullName evidence="3">Pyridoxamine 5'-phosphate oxidase</fullName>
    </recommendedName>
</protein>
<evidence type="ECO:0000313" key="2">
    <source>
        <dbReference type="Proteomes" id="UP001501138"/>
    </source>
</evidence>
<evidence type="ECO:0000313" key="1">
    <source>
        <dbReference type="EMBL" id="GAA1734247.1"/>
    </source>
</evidence>
<dbReference type="RefSeq" id="WP_344249586.1">
    <property type="nucleotide sequence ID" value="NZ_BAAAPM010000008.1"/>
</dbReference>
<dbReference type="InterPro" id="IPR012349">
    <property type="entry name" value="Split_barrel_FMN-bd"/>
</dbReference>
<reference evidence="1 2" key="1">
    <citation type="journal article" date="2019" name="Int. J. Syst. Evol. Microbiol.">
        <title>The Global Catalogue of Microorganisms (GCM) 10K type strain sequencing project: providing services to taxonomists for standard genome sequencing and annotation.</title>
        <authorList>
            <consortium name="The Broad Institute Genomics Platform"/>
            <consortium name="The Broad Institute Genome Sequencing Center for Infectious Disease"/>
            <person name="Wu L."/>
            <person name="Ma J."/>
        </authorList>
    </citation>
    <scope>NUCLEOTIDE SEQUENCE [LARGE SCALE GENOMIC DNA]</scope>
    <source>
        <strain evidence="1 2">JCM 15589</strain>
    </source>
</reference>
<dbReference type="SUPFAM" id="SSF50475">
    <property type="entry name" value="FMN-binding split barrel"/>
    <property type="match status" value="1"/>
</dbReference>
<organism evidence="1 2">
    <name type="scientific">Isoptericola hypogeus</name>
    <dbReference type="NCBI Taxonomy" id="300179"/>
    <lineage>
        <taxon>Bacteria</taxon>
        <taxon>Bacillati</taxon>
        <taxon>Actinomycetota</taxon>
        <taxon>Actinomycetes</taxon>
        <taxon>Micrococcales</taxon>
        <taxon>Promicromonosporaceae</taxon>
        <taxon>Isoptericola</taxon>
    </lineage>
</organism>
<name>A0ABN2JP26_9MICO</name>
<accession>A0ABN2JP26</accession>
<dbReference type="Gene3D" id="2.30.110.10">
    <property type="entry name" value="Electron Transport, Fmn-binding Protein, Chain A"/>
    <property type="match status" value="1"/>
</dbReference>
<comment type="caution">
    <text evidence="1">The sequence shown here is derived from an EMBL/GenBank/DDBJ whole genome shotgun (WGS) entry which is preliminary data.</text>
</comment>
<keyword evidence="2" id="KW-1185">Reference proteome</keyword>